<sequence length="803" mass="87742">MKIPDYLQRAIRLGTAVFIASSIGFELVSLNLGIHVDYPRQWTQACKWAAITCIVINAPVLGKVAQTGVERIIGTITGGICGYVVFRVGSNFWGPVSDGILLSISTMLVAATSVIIAYKLSLDNSAKLFALTFCLVTFGSSSTQGARIAHGTGRKEAAEIDLGMELHPGGYLPLPGDPGELKDAEQRMHARQDQLESDAEKCLMEVYNSLNKCLDYIPEAHSEIYICMMNKKMCMLPGLPWLKLGCWKLPANDMQTLTTCIRKVARILWTTHLTFQEGFDDNMMAMLQQQYPSRLMPELKQRSQDTLEDMRAAFPTSACVKSHNLHIFMNTVEGLFRIGDYQRRRILQHMKRYNRRPSRTARNSLSIRVDGSGEMQRNATAPDSQADTAGGPSGAQPGPEHRSPFAAGGSHGEQASKASLISPRTVKSTYSLKNQSRKRINPVPHEEPREGGHTSPPRSPASFRSARSGSLMETKDSGRYSTQSERPPRAESMYRKISPASAGPAFQMPPTVDQFMSRPSMHGRSPSLPASESALTAHPIAVPVEVQETQADSIEQITESAAKDKPQEPAQEKPRNGKAQRQTTEGLSQQASGMAGDGGNHQPIVLLPARQGSGRQQGLAVLPGSFAAQALALSKKASADTPAPDTGVPPALHQPQHESPAEAHTVTANFTGQPSDALQRLPEGLTIHRSDSPRCQPSDEPHSPAIEGLEFEGLVMEDGMTQHDEDGGVSIRLPHVTPGDLIMFPETAEGYVSKVRWYSFQFLMEELAEELEEMHTILVPLKMPIETFRRSGALKVSLGGFRL</sequence>
<dbReference type="EMBL" id="JALJOV010000170">
    <property type="protein sequence ID" value="KAK9866330.1"/>
    <property type="molecule type" value="Genomic_DNA"/>
</dbReference>
<gene>
    <name evidence="8" type="ORF">WJX84_005258</name>
</gene>
<feature type="domain" description="Integral membrane bound transporter" evidence="7">
    <location>
        <begin position="44"/>
        <end position="142"/>
    </location>
</feature>
<feature type="transmembrane region" description="Helical" evidence="6">
    <location>
        <begin position="72"/>
        <end position="93"/>
    </location>
</feature>
<dbReference type="Pfam" id="PF13515">
    <property type="entry name" value="FUSC_2"/>
    <property type="match status" value="1"/>
</dbReference>
<evidence type="ECO:0000256" key="5">
    <source>
        <dbReference type="SAM" id="MobiDB-lite"/>
    </source>
</evidence>
<feature type="transmembrane region" description="Helical" evidence="6">
    <location>
        <begin position="99"/>
        <end position="118"/>
    </location>
</feature>
<dbReference type="PANTHER" id="PTHR31086">
    <property type="entry name" value="ALUMINUM-ACTIVATED MALATE TRANSPORTER 10"/>
    <property type="match status" value="1"/>
</dbReference>
<evidence type="ECO:0000256" key="2">
    <source>
        <dbReference type="ARBA" id="ARBA00022692"/>
    </source>
</evidence>
<proteinExistence type="predicted"/>
<evidence type="ECO:0000256" key="3">
    <source>
        <dbReference type="ARBA" id="ARBA00022989"/>
    </source>
</evidence>
<feature type="region of interest" description="Disordered" evidence="5">
    <location>
        <begin position="555"/>
        <end position="605"/>
    </location>
</feature>
<organism evidence="8 9">
    <name type="scientific">Apatococcus fuscideae</name>
    <dbReference type="NCBI Taxonomy" id="2026836"/>
    <lineage>
        <taxon>Eukaryota</taxon>
        <taxon>Viridiplantae</taxon>
        <taxon>Chlorophyta</taxon>
        <taxon>core chlorophytes</taxon>
        <taxon>Trebouxiophyceae</taxon>
        <taxon>Chlorellales</taxon>
        <taxon>Chlorellaceae</taxon>
        <taxon>Apatococcus</taxon>
    </lineage>
</organism>
<dbReference type="GO" id="GO:0016020">
    <property type="term" value="C:membrane"/>
    <property type="evidence" value="ECO:0007669"/>
    <property type="project" value="UniProtKB-SubCell"/>
</dbReference>
<dbReference type="InterPro" id="IPR049453">
    <property type="entry name" value="Memb_transporter_dom"/>
</dbReference>
<evidence type="ECO:0000256" key="1">
    <source>
        <dbReference type="ARBA" id="ARBA00004141"/>
    </source>
</evidence>
<feature type="compositionally biased region" description="Polar residues" evidence="5">
    <location>
        <begin position="579"/>
        <end position="592"/>
    </location>
</feature>
<feature type="compositionally biased region" description="Basic and acidic residues" evidence="5">
    <location>
        <begin position="561"/>
        <end position="575"/>
    </location>
</feature>
<evidence type="ECO:0000313" key="8">
    <source>
        <dbReference type="EMBL" id="KAK9866330.1"/>
    </source>
</evidence>
<feature type="region of interest" description="Disordered" evidence="5">
    <location>
        <begin position="637"/>
        <end position="663"/>
    </location>
</feature>
<reference evidence="8 9" key="1">
    <citation type="journal article" date="2024" name="Nat. Commun.">
        <title>Phylogenomics reveals the evolutionary origins of lichenization in chlorophyte algae.</title>
        <authorList>
            <person name="Puginier C."/>
            <person name="Libourel C."/>
            <person name="Otte J."/>
            <person name="Skaloud P."/>
            <person name="Haon M."/>
            <person name="Grisel S."/>
            <person name="Petersen M."/>
            <person name="Berrin J.G."/>
            <person name="Delaux P.M."/>
            <person name="Dal Grande F."/>
            <person name="Keller J."/>
        </authorList>
    </citation>
    <scope>NUCLEOTIDE SEQUENCE [LARGE SCALE GENOMIC DNA]</scope>
    <source>
        <strain evidence="8 9">SAG 2523</strain>
    </source>
</reference>
<name>A0AAW1TC71_9CHLO</name>
<evidence type="ECO:0000256" key="6">
    <source>
        <dbReference type="SAM" id="Phobius"/>
    </source>
</evidence>
<evidence type="ECO:0000259" key="7">
    <source>
        <dbReference type="Pfam" id="PF13515"/>
    </source>
</evidence>
<dbReference type="AlphaFoldDB" id="A0AAW1TC71"/>
<accession>A0AAW1TC71</accession>
<keyword evidence="3 6" id="KW-1133">Transmembrane helix</keyword>
<evidence type="ECO:0000256" key="4">
    <source>
        <dbReference type="ARBA" id="ARBA00023136"/>
    </source>
</evidence>
<keyword evidence="4 6" id="KW-0472">Membrane</keyword>
<keyword evidence="9" id="KW-1185">Reference proteome</keyword>
<feature type="transmembrane region" description="Helical" evidence="6">
    <location>
        <begin position="12"/>
        <end position="36"/>
    </location>
</feature>
<feature type="compositionally biased region" description="Polar residues" evidence="5">
    <location>
        <begin position="375"/>
        <end position="387"/>
    </location>
</feature>
<comment type="subcellular location">
    <subcellularLocation>
        <location evidence="1">Membrane</location>
        <topology evidence="1">Multi-pass membrane protein</topology>
    </subcellularLocation>
</comment>
<evidence type="ECO:0000313" key="9">
    <source>
        <dbReference type="Proteomes" id="UP001485043"/>
    </source>
</evidence>
<feature type="compositionally biased region" description="Low complexity" evidence="5">
    <location>
        <begin position="460"/>
        <end position="470"/>
    </location>
</feature>
<comment type="caution">
    <text evidence="8">The sequence shown here is derived from an EMBL/GenBank/DDBJ whole genome shotgun (WGS) entry which is preliminary data.</text>
</comment>
<dbReference type="Proteomes" id="UP001485043">
    <property type="component" value="Unassembled WGS sequence"/>
</dbReference>
<keyword evidence="2 6" id="KW-0812">Transmembrane</keyword>
<protein>
    <recommendedName>
        <fullName evidence="7">Integral membrane bound transporter domain-containing protein</fullName>
    </recommendedName>
</protein>
<feature type="compositionally biased region" description="Polar residues" evidence="5">
    <location>
        <begin position="425"/>
        <end position="434"/>
    </location>
</feature>
<feature type="region of interest" description="Disordered" evidence="5">
    <location>
        <begin position="351"/>
        <end position="532"/>
    </location>
</feature>